<dbReference type="EMBL" id="FLMQ01000055">
    <property type="protein sequence ID" value="SBP88226.1"/>
    <property type="molecule type" value="Genomic_DNA"/>
</dbReference>
<gene>
    <name evidence="2" type="ORF">THIARS_60939</name>
</gene>
<organism evidence="2 3">
    <name type="scientific">Thiomonas delicata</name>
    <name type="common">Thiomonas cuprina</name>
    <dbReference type="NCBI Taxonomy" id="364030"/>
    <lineage>
        <taxon>Bacteria</taxon>
        <taxon>Pseudomonadati</taxon>
        <taxon>Pseudomonadota</taxon>
        <taxon>Betaproteobacteria</taxon>
        <taxon>Burkholderiales</taxon>
        <taxon>Thiomonas</taxon>
    </lineage>
</organism>
<dbReference type="Proteomes" id="UP000214566">
    <property type="component" value="Unassembled WGS sequence"/>
</dbReference>
<keyword evidence="3" id="KW-1185">Reference proteome</keyword>
<feature type="region of interest" description="Disordered" evidence="1">
    <location>
        <begin position="1"/>
        <end position="22"/>
    </location>
</feature>
<feature type="region of interest" description="Disordered" evidence="1">
    <location>
        <begin position="43"/>
        <end position="72"/>
    </location>
</feature>
<evidence type="ECO:0000313" key="3">
    <source>
        <dbReference type="Proteomes" id="UP000214566"/>
    </source>
</evidence>
<reference evidence="2 3" key="1">
    <citation type="submission" date="2016-06" db="EMBL/GenBank/DDBJ databases">
        <authorList>
            <person name="Kjaerup R.B."/>
            <person name="Dalgaard T.S."/>
            <person name="Juul-Madsen H.R."/>
        </authorList>
    </citation>
    <scope>NUCLEOTIDE SEQUENCE [LARGE SCALE GENOMIC DNA]</scope>
    <source>
        <strain evidence="2 3">DSM 16361</strain>
    </source>
</reference>
<sequence length="72" mass="7813">MEPDAGVNAAQHGFQGKPSIGDDWLPKSHLLTTFLSAASLTFDKDKPRPARPGLWHSTQRNRLGANLAETST</sequence>
<evidence type="ECO:0000313" key="2">
    <source>
        <dbReference type="EMBL" id="SBP88226.1"/>
    </source>
</evidence>
<evidence type="ECO:0000256" key="1">
    <source>
        <dbReference type="SAM" id="MobiDB-lite"/>
    </source>
</evidence>
<protein>
    <submittedName>
        <fullName evidence="2">Uncharacterized protein</fullName>
    </submittedName>
</protein>
<accession>A0A238D4K2</accession>
<proteinExistence type="predicted"/>
<name>A0A238D4K2_THIDL</name>
<dbReference type="AlphaFoldDB" id="A0A238D4K2"/>